<organism evidence="1 2">
    <name type="scientific">Vibrio fluvialis PG41</name>
    <dbReference type="NCBI Taxonomy" id="1336752"/>
    <lineage>
        <taxon>Bacteria</taxon>
        <taxon>Pseudomonadati</taxon>
        <taxon>Pseudomonadota</taxon>
        <taxon>Gammaproteobacteria</taxon>
        <taxon>Vibrionales</taxon>
        <taxon>Vibrionaceae</taxon>
        <taxon>Vibrio</taxon>
    </lineage>
</organism>
<proteinExistence type="predicted"/>
<dbReference type="EMBL" id="ASXS01000010">
    <property type="protein sequence ID" value="EPP22368.1"/>
    <property type="molecule type" value="Genomic_DNA"/>
</dbReference>
<comment type="caution">
    <text evidence="1">The sequence shown here is derived from an EMBL/GenBank/DDBJ whole genome shotgun (WGS) entry which is preliminary data.</text>
</comment>
<reference evidence="1 2" key="1">
    <citation type="journal article" date="2013" name="Gut Pathog.">
        <title>Evidence of a new metabolic capacity in an emerging diarrheal pathogen: lessons from the draft genomes of Vibrio fluvialis strains PG41 and I21563.</title>
        <authorList>
            <person name="Khatri I."/>
            <person name="Mahajan S."/>
            <person name="Dureja C."/>
            <person name="Subramanian S."/>
            <person name="Raychaudhuri S."/>
        </authorList>
    </citation>
    <scope>NUCLEOTIDE SEQUENCE [LARGE SCALE GENOMIC DNA]</scope>
    <source>
        <strain evidence="1 2">PG41</strain>
    </source>
</reference>
<protein>
    <recommendedName>
        <fullName evidence="3">Adenosine deaminase</fullName>
    </recommendedName>
</protein>
<evidence type="ECO:0000313" key="1">
    <source>
        <dbReference type="EMBL" id="EPP22368.1"/>
    </source>
</evidence>
<gene>
    <name evidence="1" type="ORF">L910_0891</name>
</gene>
<sequence length="46" mass="5668">MPKKVKEKTEEKANLPEEKKVLTEHQTRKRIEDILEKRRFDDLFEL</sequence>
<evidence type="ECO:0008006" key="3">
    <source>
        <dbReference type="Google" id="ProtNLM"/>
    </source>
</evidence>
<dbReference type="AlphaFoldDB" id="S7I2U4"/>
<name>S7I2U4_VIBFL</name>
<dbReference type="PATRIC" id="fig|1336752.4.peg.2743"/>
<evidence type="ECO:0000313" key="2">
    <source>
        <dbReference type="Proteomes" id="UP000014854"/>
    </source>
</evidence>
<dbReference type="Proteomes" id="UP000014854">
    <property type="component" value="Unassembled WGS sequence"/>
</dbReference>
<accession>S7I2U4</accession>